<comment type="similarity">
    <text evidence="1">Belongs to the class A bacterial acid phosphatase family.</text>
</comment>
<name>A0A1T1H4I1_9GAMM</name>
<dbReference type="AlphaFoldDB" id="A0A1T1H4I1"/>
<dbReference type="InterPro" id="IPR036938">
    <property type="entry name" value="PAP2/HPO_sf"/>
</dbReference>
<feature type="chain" id="PRO_5012910631" description="Acid phosphatase" evidence="2">
    <location>
        <begin position="27"/>
        <end position="244"/>
    </location>
</feature>
<evidence type="ECO:0000256" key="1">
    <source>
        <dbReference type="PIRNR" id="PIRNR000897"/>
    </source>
</evidence>
<protein>
    <recommendedName>
        <fullName evidence="1">Acid phosphatase</fullName>
        <ecNumber evidence="1">3.1.3.2</ecNumber>
    </recommendedName>
</protein>
<evidence type="ECO:0000256" key="2">
    <source>
        <dbReference type="SAM" id="SignalP"/>
    </source>
</evidence>
<evidence type="ECO:0000313" key="5">
    <source>
        <dbReference type="Proteomes" id="UP000191160"/>
    </source>
</evidence>
<dbReference type="Gene3D" id="1.20.144.10">
    <property type="entry name" value="Phosphatidic acid phosphatase type 2/haloperoxidase"/>
    <property type="match status" value="1"/>
</dbReference>
<evidence type="ECO:0000259" key="3">
    <source>
        <dbReference type="SMART" id="SM00014"/>
    </source>
</evidence>
<dbReference type="SMART" id="SM00014">
    <property type="entry name" value="acidPPc"/>
    <property type="match status" value="1"/>
</dbReference>
<comment type="catalytic activity">
    <reaction evidence="1">
        <text>a phosphate monoester + H2O = an alcohol + phosphate</text>
        <dbReference type="Rhea" id="RHEA:15017"/>
        <dbReference type="ChEBI" id="CHEBI:15377"/>
        <dbReference type="ChEBI" id="CHEBI:30879"/>
        <dbReference type="ChEBI" id="CHEBI:43474"/>
        <dbReference type="ChEBI" id="CHEBI:67140"/>
        <dbReference type="EC" id="3.1.3.2"/>
    </reaction>
</comment>
<feature type="signal peptide" evidence="2">
    <location>
        <begin position="1"/>
        <end position="26"/>
    </location>
</feature>
<dbReference type="CDD" id="cd03397">
    <property type="entry name" value="PAP2_acid_phosphatase"/>
    <property type="match status" value="1"/>
</dbReference>
<dbReference type="GO" id="GO:0030288">
    <property type="term" value="C:outer membrane-bounded periplasmic space"/>
    <property type="evidence" value="ECO:0007669"/>
    <property type="project" value="InterPro"/>
</dbReference>
<dbReference type="EC" id="3.1.3.2" evidence="1"/>
<keyword evidence="1" id="KW-0378">Hydrolase</keyword>
<evidence type="ECO:0000313" key="4">
    <source>
        <dbReference type="EMBL" id="OOV84695.1"/>
    </source>
</evidence>
<gene>
    <name evidence="4" type="ORF">B1202_05895</name>
</gene>
<organism evidence="4 5">
    <name type="scientific">Acinetobacter amyesii</name>
    <dbReference type="NCBI Taxonomy" id="2942470"/>
    <lineage>
        <taxon>Bacteria</taxon>
        <taxon>Pseudomonadati</taxon>
        <taxon>Pseudomonadota</taxon>
        <taxon>Gammaproteobacteria</taxon>
        <taxon>Moraxellales</taxon>
        <taxon>Moraxellaceae</taxon>
        <taxon>Acinetobacter</taxon>
    </lineage>
</organism>
<sequence length="244" mass="27644">MTNLKFYTQCAISTLILVCLSAHSMAADSYLTPDSAPNSLEILSTPPQAYTGDFIRDQSIFKQSQYLKNTARWQQAQIDADVSNAHLGRPFSSAFGVEINEKNTPILFEILRKIKLDSRYSTQTAKKKYSRERPYGYFNVSTCTPEEENEKNQYVSYPSGHTTIGWTYALVLAELRPERQSQILKRGIEFGQSRVVCNMHWQSDVDAGRIMGAAQYAQLQADPAFNADMQKAKLELHRLLQNAN</sequence>
<accession>A0A1T1H4I1</accession>
<dbReference type="Pfam" id="PF01569">
    <property type="entry name" value="PAP2"/>
    <property type="match status" value="1"/>
</dbReference>
<comment type="caution">
    <text evidence="4">The sequence shown here is derived from an EMBL/GenBank/DDBJ whole genome shotgun (WGS) entry which is preliminary data.</text>
</comment>
<dbReference type="InterPro" id="IPR000326">
    <property type="entry name" value="PAP2/HPO"/>
</dbReference>
<feature type="domain" description="Phosphatidic acid phosphatase type 2/haloperoxidase" evidence="3">
    <location>
        <begin position="110"/>
        <end position="220"/>
    </location>
</feature>
<dbReference type="PRINTS" id="PR00483">
    <property type="entry name" value="BACPHPHTASE"/>
</dbReference>
<dbReference type="SUPFAM" id="SSF48317">
    <property type="entry name" value="Acid phosphatase/Vanadium-dependent haloperoxidase"/>
    <property type="match status" value="1"/>
</dbReference>
<dbReference type="EMBL" id="MVKX01000003">
    <property type="protein sequence ID" value="OOV84695.1"/>
    <property type="molecule type" value="Genomic_DNA"/>
</dbReference>
<dbReference type="InterPro" id="IPR001011">
    <property type="entry name" value="Acid_Pase_classA_bac"/>
</dbReference>
<dbReference type="GO" id="GO:0003993">
    <property type="term" value="F:acid phosphatase activity"/>
    <property type="evidence" value="ECO:0007669"/>
    <property type="project" value="UniProtKB-EC"/>
</dbReference>
<proteinExistence type="inferred from homology"/>
<reference evidence="4 5" key="1">
    <citation type="submission" date="2017-02" db="EMBL/GenBank/DDBJ databases">
        <title>Acinetobacter sp. ANC 4945, whole genome shotgun sequencing project.</title>
        <authorList>
            <person name="Radolfova-Krizova L."/>
            <person name="Al Atrouni A."/>
            <person name="Nemec A."/>
        </authorList>
    </citation>
    <scope>NUCLEOTIDE SEQUENCE [LARGE SCALE GENOMIC DNA]</scope>
    <source>
        <strain evidence="4 5">ANC 4945</strain>
    </source>
</reference>
<keyword evidence="5" id="KW-1185">Reference proteome</keyword>
<dbReference type="Proteomes" id="UP000191160">
    <property type="component" value="Unassembled WGS sequence"/>
</dbReference>
<dbReference type="PIRSF" id="PIRSF000897">
    <property type="entry name" value="Acid_Ptase_ClsA"/>
    <property type="match status" value="1"/>
</dbReference>
<keyword evidence="2" id="KW-0732">Signal</keyword>